<name>A0A6J6P5C4_9ZZZZ</name>
<protein>
    <recommendedName>
        <fullName evidence="1">3-dehydroquinate dehydratase</fullName>
        <ecNumber evidence="1">4.2.1.10</ecNumber>
    </recommendedName>
</protein>
<dbReference type="Pfam" id="PF01220">
    <property type="entry name" value="DHquinase_II"/>
    <property type="match status" value="1"/>
</dbReference>
<dbReference type="AlphaFoldDB" id="A0A6J6P5C4"/>
<proteinExistence type="inferred from homology"/>
<gene>
    <name evidence="3" type="ORF">UFOPK2399_00933</name>
</gene>
<evidence type="ECO:0000256" key="2">
    <source>
        <dbReference type="ARBA" id="ARBA00023239"/>
    </source>
</evidence>
<dbReference type="Gene3D" id="3.40.50.9100">
    <property type="entry name" value="Dehydroquinase, class II"/>
    <property type="match status" value="1"/>
</dbReference>
<evidence type="ECO:0000256" key="1">
    <source>
        <dbReference type="ARBA" id="ARBA00012060"/>
    </source>
</evidence>
<dbReference type="InterPro" id="IPR036441">
    <property type="entry name" value="DHquinase_II_sf"/>
</dbReference>
<dbReference type="InterPro" id="IPR001874">
    <property type="entry name" value="DHquinase_II"/>
</dbReference>
<dbReference type="GO" id="GO:0019631">
    <property type="term" value="P:quinate catabolic process"/>
    <property type="evidence" value="ECO:0007669"/>
    <property type="project" value="TreeGrafter"/>
</dbReference>
<dbReference type="EMBL" id="CAEZXP010000002">
    <property type="protein sequence ID" value="CAB4694521.1"/>
    <property type="molecule type" value="Genomic_DNA"/>
</dbReference>
<evidence type="ECO:0000313" key="3">
    <source>
        <dbReference type="EMBL" id="CAB4694521.1"/>
    </source>
</evidence>
<dbReference type="NCBIfam" id="TIGR01088">
    <property type="entry name" value="aroQ"/>
    <property type="match status" value="1"/>
</dbReference>
<keyword evidence="2" id="KW-0456">Lyase</keyword>
<dbReference type="PANTHER" id="PTHR21272:SF3">
    <property type="entry name" value="CATABOLIC 3-DEHYDROQUINASE"/>
    <property type="match status" value="1"/>
</dbReference>
<dbReference type="PANTHER" id="PTHR21272">
    <property type="entry name" value="CATABOLIC 3-DEHYDROQUINASE"/>
    <property type="match status" value="1"/>
</dbReference>
<dbReference type="GO" id="GO:0003855">
    <property type="term" value="F:3-dehydroquinate dehydratase activity"/>
    <property type="evidence" value="ECO:0007669"/>
    <property type="project" value="UniProtKB-EC"/>
</dbReference>
<reference evidence="3" key="1">
    <citation type="submission" date="2020-05" db="EMBL/GenBank/DDBJ databases">
        <authorList>
            <person name="Chiriac C."/>
            <person name="Salcher M."/>
            <person name="Ghai R."/>
            <person name="Kavagutti S V."/>
        </authorList>
    </citation>
    <scope>NUCLEOTIDE SEQUENCE</scope>
</reference>
<organism evidence="3">
    <name type="scientific">freshwater metagenome</name>
    <dbReference type="NCBI Taxonomy" id="449393"/>
    <lineage>
        <taxon>unclassified sequences</taxon>
        <taxon>metagenomes</taxon>
        <taxon>ecological metagenomes</taxon>
    </lineage>
</organism>
<dbReference type="EC" id="4.2.1.10" evidence="1"/>
<dbReference type="SUPFAM" id="SSF52304">
    <property type="entry name" value="Type II 3-dehydroquinate dehydratase"/>
    <property type="match status" value="1"/>
</dbReference>
<dbReference type="HAMAP" id="MF_00169">
    <property type="entry name" value="AroQ"/>
    <property type="match status" value="1"/>
</dbReference>
<dbReference type="NCBIfam" id="NF003807">
    <property type="entry name" value="PRK05395.1-4"/>
    <property type="match status" value="1"/>
</dbReference>
<dbReference type="CDD" id="cd00466">
    <property type="entry name" value="DHQase_II"/>
    <property type="match status" value="1"/>
</dbReference>
<accession>A0A6J6P5C4</accession>
<sequence>MQVLVLNGVNLNTLGKRDPTIYGTLTLNELETQIYTWGHELGLTVRCRQSNHEGEFIGWIHDALGEMDGVVVNPGAWSHYAYSIRDALDILTVPIVEVHLSNIHEREEWRHHTVIEDVATHRIVGKGAQGYKEALEFIAQGGTA</sequence>
<dbReference type="NCBIfam" id="NF003805">
    <property type="entry name" value="PRK05395.1-2"/>
    <property type="match status" value="1"/>
</dbReference>
<dbReference type="PIRSF" id="PIRSF001399">
    <property type="entry name" value="DHquinase_II"/>
    <property type="match status" value="1"/>
</dbReference>